<dbReference type="SUPFAM" id="SSF51206">
    <property type="entry name" value="cAMP-binding domain-like"/>
    <property type="match status" value="1"/>
</dbReference>
<dbReference type="PRINTS" id="PR00034">
    <property type="entry name" value="HTHCRP"/>
</dbReference>
<evidence type="ECO:0000313" key="6">
    <source>
        <dbReference type="EMBL" id="HGF35406.1"/>
    </source>
</evidence>
<dbReference type="PROSITE" id="PS51063">
    <property type="entry name" value="HTH_CRP_2"/>
    <property type="match status" value="1"/>
</dbReference>
<dbReference type="GO" id="GO:0005829">
    <property type="term" value="C:cytosol"/>
    <property type="evidence" value="ECO:0007669"/>
    <property type="project" value="TreeGrafter"/>
</dbReference>
<dbReference type="GO" id="GO:0003700">
    <property type="term" value="F:DNA-binding transcription factor activity"/>
    <property type="evidence" value="ECO:0007669"/>
    <property type="project" value="TreeGrafter"/>
</dbReference>
<feature type="domain" description="HTH crp-type" evidence="5">
    <location>
        <begin position="152"/>
        <end position="225"/>
    </location>
</feature>
<evidence type="ECO:0000256" key="2">
    <source>
        <dbReference type="ARBA" id="ARBA00023125"/>
    </source>
</evidence>
<dbReference type="InterPro" id="IPR014710">
    <property type="entry name" value="RmlC-like_jellyroll"/>
</dbReference>
<accession>A0A7C3Z2X2</accession>
<evidence type="ECO:0000259" key="4">
    <source>
        <dbReference type="PROSITE" id="PS50042"/>
    </source>
</evidence>
<dbReference type="CDD" id="cd00038">
    <property type="entry name" value="CAP_ED"/>
    <property type="match status" value="1"/>
</dbReference>
<gene>
    <name evidence="6" type="ORF">ENW96_13680</name>
</gene>
<dbReference type="InterPro" id="IPR018490">
    <property type="entry name" value="cNMP-bd_dom_sf"/>
</dbReference>
<feature type="domain" description="Cyclic nucleotide-binding" evidence="4">
    <location>
        <begin position="18"/>
        <end position="138"/>
    </location>
</feature>
<dbReference type="Pfam" id="PF13545">
    <property type="entry name" value="HTH_Crp_2"/>
    <property type="match status" value="1"/>
</dbReference>
<dbReference type="PANTHER" id="PTHR24567">
    <property type="entry name" value="CRP FAMILY TRANSCRIPTIONAL REGULATORY PROTEIN"/>
    <property type="match status" value="1"/>
</dbReference>
<comment type="caution">
    <text evidence="6">The sequence shown here is derived from an EMBL/GenBank/DDBJ whole genome shotgun (WGS) entry which is preliminary data.</text>
</comment>
<keyword evidence="1" id="KW-0805">Transcription regulation</keyword>
<reference evidence="6" key="1">
    <citation type="journal article" date="2020" name="mSystems">
        <title>Genome- and Community-Level Interaction Insights into Carbon Utilization and Element Cycling Functions of Hydrothermarchaeota in Hydrothermal Sediment.</title>
        <authorList>
            <person name="Zhou Z."/>
            <person name="Liu Y."/>
            <person name="Xu W."/>
            <person name="Pan J."/>
            <person name="Luo Z.H."/>
            <person name="Li M."/>
        </authorList>
    </citation>
    <scope>NUCLEOTIDE SEQUENCE [LARGE SCALE GENOMIC DNA]</scope>
    <source>
        <strain evidence="6">SpSt-897</strain>
    </source>
</reference>
<dbReference type="SUPFAM" id="SSF46785">
    <property type="entry name" value="Winged helix' DNA-binding domain"/>
    <property type="match status" value="1"/>
</dbReference>
<dbReference type="InterPro" id="IPR012318">
    <property type="entry name" value="HTH_CRP"/>
</dbReference>
<name>A0A7C3Z2X2_9BACT</name>
<keyword evidence="3" id="KW-0804">Transcription</keyword>
<dbReference type="InterPro" id="IPR000595">
    <property type="entry name" value="cNMP-bd_dom"/>
</dbReference>
<evidence type="ECO:0000259" key="5">
    <source>
        <dbReference type="PROSITE" id="PS51063"/>
    </source>
</evidence>
<dbReference type="InterPro" id="IPR050397">
    <property type="entry name" value="Env_Response_Regulators"/>
</dbReference>
<dbReference type="PANTHER" id="PTHR24567:SF68">
    <property type="entry name" value="DNA-BINDING TRANSCRIPTIONAL DUAL REGULATOR CRP"/>
    <property type="match status" value="1"/>
</dbReference>
<dbReference type="EMBL" id="DTMF01000330">
    <property type="protein sequence ID" value="HGF35406.1"/>
    <property type="molecule type" value="Genomic_DNA"/>
</dbReference>
<dbReference type="GO" id="GO:0003677">
    <property type="term" value="F:DNA binding"/>
    <property type="evidence" value="ECO:0007669"/>
    <property type="project" value="UniProtKB-KW"/>
</dbReference>
<proteinExistence type="predicted"/>
<protein>
    <submittedName>
        <fullName evidence="6">Crp/Fnr family transcriptional regulator</fullName>
    </submittedName>
</protein>
<organism evidence="6">
    <name type="scientific">Desulfobacca acetoxidans</name>
    <dbReference type="NCBI Taxonomy" id="60893"/>
    <lineage>
        <taxon>Bacteria</taxon>
        <taxon>Pseudomonadati</taxon>
        <taxon>Thermodesulfobacteriota</taxon>
        <taxon>Desulfobaccia</taxon>
        <taxon>Desulfobaccales</taxon>
        <taxon>Desulfobaccaceae</taxon>
        <taxon>Desulfobacca</taxon>
    </lineage>
</organism>
<evidence type="ECO:0000256" key="1">
    <source>
        <dbReference type="ARBA" id="ARBA00023015"/>
    </source>
</evidence>
<dbReference type="SMART" id="SM00100">
    <property type="entry name" value="cNMP"/>
    <property type="match status" value="1"/>
</dbReference>
<dbReference type="SMART" id="SM00419">
    <property type="entry name" value="HTH_CRP"/>
    <property type="match status" value="1"/>
</dbReference>
<dbReference type="Pfam" id="PF00027">
    <property type="entry name" value="cNMP_binding"/>
    <property type="match status" value="1"/>
</dbReference>
<dbReference type="InterPro" id="IPR036390">
    <property type="entry name" value="WH_DNA-bd_sf"/>
</dbReference>
<dbReference type="PROSITE" id="PS50042">
    <property type="entry name" value="CNMP_BINDING_3"/>
    <property type="match status" value="1"/>
</dbReference>
<dbReference type="Gene3D" id="2.60.120.10">
    <property type="entry name" value="Jelly Rolls"/>
    <property type="match status" value="1"/>
</dbReference>
<dbReference type="AlphaFoldDB" id="A0A7C3Z2X2"/>
<keyword evidence="2" id="KW-0238">DNA-binding</keyword>
<dbReference type="InterPro" id="IPR036388">
    <property type="entry name" value="WH-like_DNA-bd_sf"/>
</dbReference>
<sequence>MRDAMTEPKSNILKKIYLFSGLQDNDLETLARIALRRDFPRETTIFWEGKEAQGFYILLSGRVKLVKSSFDGKEYILRLVAPGETMGEAAVLAESTYPVSAVALEDCQTLFFPKADFLNLLTASPRLARNMLATMSHLLYHLTRQLEDLSLKEVSARLAKYLLERCRESHGQVARGLSFDLPVTKTHLAAYLGTISETLSRTLARFKALGLIQVDKGRITIQEPELLEKIVKGTKI</sequence>
<evidence type="ECO:0000256" key="3">
    <source>
        <dbReference type="ARBA" id="ARBA00023163"/>
    </source>
</evidence>
<dbReference type="Gene3D" id="1.10.10.10">
    <property type="entry name" value="Winged helix-like DNA-binding domain superfamily/Winged helix DNA-binding domain"/>
    <property type="match status" value="1"/>
</dbReference>